<dbReference type="EMBL" id="FOCW01000001">
    <property type="protein sequence ID" value="SEN04318.1"/>
    <property type="molecule type" value="Genomic_DNA"/>
</dbReference>
<organism evidence="1 2">
    <name type="scientific">Brachymonas denitrificans DSM 15123</name>
    <dbReference type="NCBI Taxonomy" id="1121117"/>
    <lineage>
        <taxon>Bacteria</taxon>
        <taxon>Pseudomonadati</taxon>
        <taxon>Pseudomonadota</taxon>
        <taxon>Betaproteobacteria</taxon>
        <taxon>Burkholderiales</taxon>
        <taxon>Comamonadaceae</taxon>
        <taxon>Brachymonas</taxon>
    </lineage>
</organism>
<sequence length="155" mass="17164">MKPWIKRIVLGFAGITLVVGGLTACGVSRHHGMGSMSDADATAWRAKQIERVADRLDLDATQKTKLAALGEVMAQQRKALRGNADNPRAEFQALIAGPKFDRTGAQNLVQQKTEAIRTASPQVIAAMGDFYDSLRPEQQQKVRDFMQKQKRGRRM</sequence>
<evidence type="ECO:0000313" key="2">
    <source>
        <dbReference type="Proteomes" id="UP000199531"/>
    </source>
</evidence>
<protein>
    <submittedName>
        <fullName evidence="1">Protein refolding chaperone Spy/CpxP family</fullName>
    </submittedName>
</protein>
<dbReference type="PROSITE" id="PS51257">
    <property type="entry name" value="PROKAR_LIPOPROTEIN"/>
    <property type="match status" value="1"/>
</dbReference>
<dbReference type="Proteomes" id="UP000199531">
    <property type="component" value="Unassembled WGS sequence"/>
</dbReference>
<dbReference type="RefSeq" id="WP_091812982.1">
    <property type="nucleotide sequence ID" value="NZ_FOCW01000001.1"/>
</dbReference>
<gene>
    <name evidence="1" type="ORF">SAMN02745977_00252</name>
</gene>
<evidence type="ECO:0000313" key="1">
    <source>
        <dbReference type="EMBL" id="SEN04318.1"/>
    </source>
</evidence>
<dbReference type="GO" id="GO:0042597">
    <property type="term" value="C:periplasmic space"/>
    <property type="evidence" value="ECO:0007669"/>
    <property type="project" value="InterPro"/>
</dbReference>
<dbReference type="STRING" id="1121117.SAMN02745977_00252"/>
<dbReference type="OrthoDB" id="8908552at2"/>
<dbReference type="InterPro" id="IPR012899">
    <property type="entry name" value="LTXXQ"/>
</dbReference>
<dbReference type="Pfam" id="PF07813">
    <property type="entry name" value="LTXXQ"/>
    <property type="match status" value="1"/>
</dbReference>
<dbReference type="Gene3D" id="1.20.120.1490">
    <property type="match status" value="1"/>
</dbReference>
<reference evidence="1 2" key="1">
    <citation type="submission" date="2016-10" db="EMBL/GenBank/DDBJ databases">
        <authorList>
            <person name="de Groot N.N."/>
        </authorList>
    </citation>
    <scope>NUCLEOTIDE SEQUENCE [LARGE SCALE GENOMIC DNA]</scope>
    <source>
        <strain evidence="1 2">DSM 15123</strain>
    </source>
</reference>
<keyword evidence="2" id="KW-1185">Reference proteome</keyword>
<proteinExistence type="predicted"/>
<name>A0A1H8DCL0_9BURK</name>
<dbReference type="AlphaFoldDB" id="A0A1H8DCL0"/>
<accession>A0A1H8DCL0</accession>